<name>A0A5M8QXL0_9BACT</name>
<dbReference type="Proteomes" id="UP000323994">
    <property type="component" value="Unassembled WGS sequence"/>
</dbReference>
<sequence>MKFGKVEHPGNIDFTMPADLPENKILLQKKGLKGKPNVYVGSPSWNRADLKNFYPKGTRDELTYYASRFNSIEMNATFYSNFTPHIIEGWHNRTPADFRFFPKVHQSVSHFKRLYDAKAITDLYLDGIAHLQEKLGMLFLQLPDNFSPANFQTLKNYLKDWPSGFPLAIELRHSGWYDGSWNTEPLYEVLENYNITQLITDTPGRRDVLHMRLSTANTFVRFNSINAEADYARLNDWVKRLKSWVDNGLENIYFFVHQDLEKPMPLLSGYFIKKLNEELGTNLKIPIIQSTNTQMELF</sequence>
<organism evidence="1 2">
    <name type="scientific">Dyadobacter flavalbus</name>
    <dbReference type="NCBI Taxonomy" id="2579942"/>
    <lineage>
        <taxon>Bacteria</taxon>
        <taxon>Pseudomonadati</taxon>
        <taxon>Bacteroidota</taxon>
        <taxon>Cytophagia</taxon>
        <taxon>Cytophagales</taxon>
        <taxon>Spirosomataceae</taxon>
        <taxon>Dyadobacter</taxon>
    </lineage>
</organism>
<dbReference type="EMBL" id="VBSN01000024">
    <property type="protein sequence ID" value="KAA6441025.1"/>
    <property type="molecule type" value="Genomic_DNA"/>
</dbReference>
<dbReference type="InterPro" id="IPR036520">
    <property type="entry name" value="UPF0759_sf"/>
</dbReference>
<accession>A0A5M8QXL0</accession>
<reference evidence="1 2" key="1">
    <citation type="submission" date="2019-05" db="EMBL/GenBank/DDBJ databases">
        <authorList>
            <person name="Qu J.-H."/>
        </authorList>
    </citation>
    <scope>NUCLEOTIDE SEQUENCE [LARGE SCALE GENOMIC DNA]</scope>
    <source>
        <strain evidence="1 2">NS28</strain>
    </source>
</reference>
<dbReference type="PANTHER" id="PTHR30348">
    <property type="entry name" value="UNCHARACTERIZED PROTEIN YECE"/>
    <property type="match status" value="1"/>
</dbReference>
<dbReference type="PANTHER" id="PTHR30348:SF9">
    <property type="entry name" value="UPF0759 PROTEIN YECE"/>
    <property type="match status" value="1"/>
</dbReference>
<comment type="caution">
    <text evidence="1">The sequence shown here is derived from an EMBL/GenBank/DDBJ whole genome shotgun (WGS) entry which is preliminary data.</text>
</comment>
<keyword evidence="2" id="KW-1185">Reference proteome</keyword>
<dbReference type="SUPFAM" id="SSF117396">
    <property type="entry name" value="TM1631-like"/>
    <property type="match status" value="1"/>
</dbReference>
<dbReference type="Gene3D" id="3.20.20.410">
    <property type="entry name" value="Protein of unknown function UPF0759"/>
    <property type="match status" value="1"/>
</dbReference>
<evidence type="ECO:0000313" key="1">
    <source>
        <dbReference type="EMBL" id="KAA6441025.1"/>
    </source>
</evidence>
<dbReference type="AlphaFoldDB" id="A0A5M8QXL0"/>
<gene>
    <name evidence="1" type="ORF">FEM33_04260</name>
</gene>
<dbReference type="OrthoDB" id="9780310at2"/>
<dbReference type="RefSeq" id="WP_139010867.1">
    <property type="nucleotide sequence ID" value="NZ_VBSN01000024.1"/>
</dbReference>
<evidence type="ECO:0000313" key="2">
    <source>
        <dbReference type="Proteomes" id="UP000323994"/>
    </source>
</evidence>
<protein>
    <submittedName>
        <fullName evidence="1">DUF72 domain-containing protein</fullName>
    </submittedName>
</protein>
<dbReference type="Pfam" id="PF01904">
    <property type="entry name" value="DUF72"/>
    <property type="match status" value="1"/>
</dbReference>
<proteinExistence type="predicted"/>
<dbReference type="InterPro" id="IPR002763">
    <property type="entry name" value="DUF72"/>
</dbReference>